<gene>
    <name evidence="2" type="ORF">GIY56_15915</name>
</gene>
<dbReference type="SUPFAM" id="SSF47336">
    <property type="entry name" value="ACP-like"/>
    <property type="match status" value="1"/>
</dbReference>
<keyword evidence="3" id="KW-1185">Reference proteome</keyword>
<dbReference type="Pfam" id="PF00501">
    <property type="entry name" value="AMP-binding"/>
    <property type="match status" value="1"/>
</dbReference>
<accession>A0A6L6HRG7</accession>
<dbReference type="InterPro" id="IPR050237">
    <property type="entry name" value="ATP-dep_AMP-bd_enzyme"/>
</dbReference>
<dbReference type="InterPro" id="IPR036736">
    <property type="entry name" value="ACP-like_sf"/>
</dbReference>
<dbReference type="Gene3D" id="3.30.300.30">
    <property type="match status" value="1"/>
</dbReference>
<reference evidence="2 3" key="1">
    <citation type="submission" date="2019-11" db="EMBL/GenBank/DDBJ databases">
        <authorList>
            <person name="Lang L."/>
        </authorList>
    </citation>
    <scope>NUCLEOTIDE SEQUENCE [LARGE SCALE GENOMIC DNA]</scope>
    <source>
        <strain evidence="2 3">YIM 132242</strain>
    </source>
</reference>
<sequence>MTTLHPIGTGGHDRLRRQIEDHLSAGGGAPLAVLPGGVLGRDEARRETDRLLARFRAEGIGPGDRVALFCGDERRLILLVAAALRAGIAFVVGDPQSSRGEAESLVAVCRPAAVLTDVAELAGMGFEQSQPGLRVLRADAWDGQAVEDAAPRAGGGSGHPETAMLIFTSGTTSSAKAVEIGYDNLLAQLDIFAKAYGFGPGIRLLNLLPLHHTDGLTRGPISALWFGGTLVRPFPFSVQAVPRLLDRVAADAVTHLIAVPAMLRIIERVGRDRKDAFRGPDFRFVLCSADYLDAGLWSRFEEGFGVPVANAYGLSEVVCDALFAGPGDDTRIIGSIGRPVGVTAEIVDEHGAPVAPGETGELVLKGPTVMRGYFGAPGLTAEVLRDGAFRTGDLVRARPDGIHEFVGRRKTAIVSAGVTIHPEGVTAVLSTMPGLAEAYAFGQPDPDRGERLVAAVAPAPGGDLTVEQVWAFCRAHLSPERVPAEIRILDRLPRTASGKVIRSELIGAAAAPAAVQVPPASVYEVAARCLRLKPETLSRDSSPFNTPGWDSLMHLTLMTEIETAFGISFSADEVMDFVSLGDAEDIVARMRAPE</sequence>
<evidence type="ECO:0000259" key="1">
    <source>
        <dbReference type="PROSITE" id="PS50075"/>
    </source>
</evidence>
<dbReference type="InterPro" id="IPR045851">
    <property type="entry name" value="AMP-bd_C_sf"/>
</dbReference>
<dbReference type="Pfam" id="PF13193">
    <property type="entry name" value="AMP-binding_C"/>
    <property type="match status" value="1"/>
</dbReference>
<dbReference type="Gene3D" id="1.10.1200.10">
    <property type="entry name" value="ACP-like"/>
    <property type="match status" value="1"/>
</dbReference>
<organism evidence="2 3">
    <name type="scientific">Paracoccus lichenicola</name>
    <dbReference type="NCBI Taxonomy" id="2665644"/>
    <lineage>
        <taxon>Bacteria</taxon>
        <taxon>Pseudomonadati</taxon>
        <taxon>Pseudomonadota</taxon>
        <taxon>Alphaproteobacteria</taxon>
        <taxon>Rhodobacterales</taxon>
        <taxon>Paracoccaceae</taxon>
        <taxon>Paracoccus</taxon>
    </lineage>
</organism>
<dbReference type="InterPro" id="IPR009081">
    <property type="entry name" value="PP-bd_ACP"/>
</dbReference>
<dbReference type="InterPro" id="IPR000873">
    <property type="entry name" value="AMP-dep_synth/lig_dom"/>
</dbReference>
<protein>
    <submittedName>
        <fullName evidence="2">AMP-binding protein</fullName>
    </submittedName>
</protein>
<dbReference type="RefSeq" id="WP_154765853.1">
    <property type="nucleotide sequence ID" value="NZ_WMBT01000015.1"/>
</dbReference>
<dbReference type="Gene3D" id="3.40.50.12780">
    <property type="entry name" value="N-terminal domain of ligase-like"/>
    <property type="match status" value="1"/>
</dbReference>
<dbReference type="GO" id="GO:0016878">
    <property type="term" value="F:acid-thiol ligase activity"/>
    <property type="evidence" value="ECO:0007669"/>
    <property type="project" value="UniProtKB-ARBA"/>
</dbReference>
<evidence type="ECO:0000313" key="2">
    <source>
        <dbReference type="EMBL" id="MTE01776.1"/>
    </source>
</evidence>
<comment type="caution">
    <text evidence="2">The sequence shown here is derived from an EMBL/GenBank/DDBJ whole genome shotgun (WGS) entry which is preliminary data.</text>
</comment>
<dbReference type="PROSITE" id="PS00455">
    <property type="entry name" value="AMP_BINDING"/>
    <property type="match status" value="1"/>
</dbReference>
<dbReference type="EMBL" id="WMBT01000015">
    <property type="protein sequence ID" value="MTE01776.1"/>
    <property type="molecule type" value="Genomic_DNA"/>
</dbReference>
<evidence type="ECO:0000313" key="3">
    <source>
        <dbReference type="Proteomes" id="UP000481417"/>
    </source>
</evidence>
<dbReference type="SUPFAM" id="SSF56801">
    <property type="entry name" value="Acetyl-CoA synthetase-like"/>
    <property type="match status" value="1"/>
</dbReference>
<dbReference type="AlphaFoldDB" id="A0A6L6HRG7"/>
<dbReference type="Pfam" id="PF00550">
    <property type="entry name" value="PP-binding"/>
    <property type="match status" value="1"/>
</dbReference>
<dbReference type="InterPro" id="IPR025110">
    <property type="entry name" value="AMP-bd_C"/>
</dbReference>
<proteinExistence type="predicted"/>
<dbReference type="PANTHER" id="PTHR43767:SF1">
    <property type="entry name" value="NONRIBOSOMAL PEPTIDE SYNTHASE PES1 (EUROFUNG)-RELATED"/>
    <property type="match status" value="1"/>
</dbReference>
<dbReference type="InterPro" id="IPR042099">
    <property type="entry name" value="ANL_N_sf"/>
</dbReference>
<feature type="domain" description="Carrier" evidence="1">
    <location>
        <begin position="516"/>
        <end position="591"/>
    </location>
</feature>
<dbReference type="InterPro" id="IPR020845">
    <property type="entry name" value="AMP-binding_CS"/>
</dbReference>
<dbReference type="CDD" id="cd04433">
    <property type="entry name" value="AFD_class_I"/>
    <property type="match status" value="1"/>
</dbReference>
<dbReference type="PANTHER" id="PTHR43767">
    <property type="entry name" value="LONG-CHAIN-FATTY-ACID--COA LIGASE"/>
    <property type="match status" value="1"/>
</dbReference>
<name>A0A6L6HRG7_9RHOB</name>
<dbReference type="PROSITE" id="PS50075">
    <property type="entry name" value="CARRIER"/>
    <property type="match status" value="1"/>
</dbReference>
<dbReference type="Proteomes" id="UP000481417">
    <property type="component" value="Unassembled WGS sequence"/>
</dbReference>